<dbReference type="PANTHER" id="PTHR32063">
    <property type="match status" value="1"/>
</dbReference>
<name>A0A1T1AWY2_RHOFE</name>
<dbReference type="SUPFAM" id="SSF82866">
    <property type="entry name" value="Multidrug efflux transporter AcrB transmembrane domain"/>
    <property type="match status" value="2"/>
</dbReference>
<feature type="transmembrane region" description="Helical" evidence="1">
    <location>
        <begin position="898"/>
        <end position="919"/>
    </location>
</feature>
<keyword evidence="1" id="KW-1133">Transmembrane helix</keyword>
<dbReference type="Gene3D" id="3.30.70.1440">
    <property type="entry name" value="Multidrug efflux transporter AcrB pore domain"/>
    <property type="match status" value="1"/>
</dbReference>
<dbReference type="RefSeq" id="WP_078366386.1">
    <property type="nucleotide sequence ID" value="NZ_MTJN01000002.1"/>
</dbReference>
<feature type="transmembrane region" description="Helical" evidence="1">
    <location>
        <begin position="958"/>
        <end position="976"/>
    </location>
</feature>
<feature type="transmembrane region" description="Helical" evidence="1">
    <location>
        <begin position="842"/>
        <end position="865"/>
    </location>
</feature>
<evidence type="ECO:0000256" key="1">
    <source>
        <dbReference type="SAM" id="Phobius"/>
    </source>
</evidence>
<feature type="transmembrane region" description="Helical" evidence="1">
    <location>
        <begin position="12"/>
        <end position="29"/>
    </location>
</feature>
<dbReference type="STRING" id="28066.RF819_18980"/>
<feature type="transmembrane region" description="Helical" evidence="1">
    <location>
        <begin position="429"/>
        <end position="449"/>
    </location>
</feature>
<dbReference type="EMBL" id="MTJN01000002">
    <property type="protein sequence ID" value="OOV08503.1"/>
    <property type="molecule type" value="Genomic_DNA"/>
</dbReference>
<keyword evidence="1" id="KW-0812">Transmembrane</keyword>
<evidence type="ECO:0000313" key="2">
    <source>
        <dbReference type="EMBL" id="OOV08503.1"/>
    </source>
</evidence>
<dbReference type="Gene3D" id="3.30.2090.10">
    <property type="entry name" value="Multidrug efflux transporter AcrB TolC docking domain, DN and DC subdomains"/>
    <property type="match status" value="2"/>
</dbReference>
<dbReference type="InterPro" id="IPR027463">
    <property type="entry name" value="AcrB_DN_DC_subdom"/>
</dbReference>
<dbReference type="PANTHER" id="PTHR32063:SF77">
    <property type="entry name" value="ACR FAMILY TRANSPORT PROTEIN"/>
    <property type="match status" value="1"/>
</dbReference>
<dbReference type="Pfam" id="PF00873">
    <property type="entry name" value="ACR_tran"/>
    <property type="match status" value="1"/>
</dbReference>
<protein>
    <submittedName>
        <fullName evidence="2">RND transporter</fullName>
    </submittedName>
</protein>
<feature type="transmembrane region" description="Helical" evidence="1">
    <location>
        <begin position="358"/>
        <end position="378"/>
    </location>
</feature>
<dbReference type="GO" id="GO:0005886">
    <property type="term" value="C:plasma membrane"/>
    <property type="evidence" value="ECO:0007669"/>
    <property type="project" value="TreeGrafter"/>
</dbReference>
<evidence type="ECO:0000313" key="3">
    <source>
        <dbReference type="Proteomes" id="UP000190750"/>
    </source>
</evidence>
<dbReference type="SUPFAM" id="SSF82693">
    <property type="entry name" value="Multidrug efflux transporter AcrB pore domain, PN1, PN2, PC1 and PC2 subdomains"/>
    <property type="match status" value="3"/>
</dbReference>
<feature type="transmembrane region" description="Helical" evidence="1">
    <location>
        <begin position="988"/>
        <end position="1013"/>
    </location>
</feature>
<accession>A0A1T1AWY2</accession>
<dbReference type="GO" id="GO:0042910">
    <property type="term" value="F:xenobiotic transmembrane transporter activity"/>
    <property type="evidence" value="ECO:0007669"/>
    <property type="project" value="TreeGrafter"/>
</dbReference>
<feature type="transmembrane region" description="Helical" evidence="1">
    <location>
        <begin position="516"/>
        <end position="536"/>
    </location>
</feature>
<organism evidence="2 3">
    <name type="scientific">Rhodoferax fermentans</name>
    <dbReference type="NCBI Taxonomy" id="28066"/>
    <lineage>
        <taxon>Bacteria</taxon>
        <taxon>Pseudomonadati</taxon>
        <taxon>Pseudomonadota</taxon>
        <taxon>Betaproteobacteria</taxon>
        <taxon>Burkholderiales</taxon>
        <taxon>Comamonadaceae</taxon>
        <taxon>Rhodoferax</taxon>
    </lineage>
</organism>
<dbReference type="OrthoDB" id="9177212at2"/>
<feature type="transmembrane region" description="Helical" evidence="1">
    <location>
        <begin position="331"/>
        <end position="351"/>
    </location>
</feature>
<dbReference type="Gene3D" id="3.30.70.1430">
    <property type="entry name" value="Multidrug efflux transporter AcrB pore domain"/>
    <property type="match status" value="2"/>
</dbReference>
<dbReference type="InterPro" id="IPR001036">
    <property type="entry name" value="Acrflvin-R"/>
</dbReference>
<dbReference type="SUPFAM" id="SSF82714">
    <property type="entry name" value="Multidrug efflux transporter AcrB TolC docking domain, DN and DC subdomains"/>
    <property type="match status" value="2"/>
</dbReference>
<feature type="transmembrane region" description="Helical" evidence="1">
    <location>
        <begin position="384"/>
        <end position="408"/>
    </location>
</feature>
<proteinExistence type="predicted"/>
<dbReference type="Gene3D" id="1.20.1640.10">
    <property type="entry name" value="Multidrug efflux transporter AcrB transmembrane domain"/>
    <property type="match status" value="2"/>
</dbReference>
<comment type="caution">
    <text evidence="2">The sequence shown here is derived from an EMBL/GenBank/DDBJ whole genome shotgun (WGS) entry which is preliminary data.</text>
</comment>
<keyword evidence="3" id="KW-1185">Reference proteome</keyword>
<sequence length="1033" mass="109717">MNVSAWSIRNPIPAAMLFVLLSVAGLLSFRSMKVQQMPDLDLPMVIVSAALPGAAPVQLETEVARKLENAVAPLQGVKNIYTKVNDGSVSITVEFHLEKPTQEAVDDVRSAVQGVRADLPTEVNDPVVRKMDLASSPILAFAVRVPSMDDEALSWFVDNTLTRRLLSVKGVGAISRVGGVTRQVTVALDPIKLQALGATAAEISRQLRQTQQDTASGRADLGGGEQPMRTVVSVKTAAELAQLQISLSDGRRLRLDQVAEVSDTVAEPRSAALLNGVPVVGFEVTRSKGASEVEVGAAIQLALQELKTQHPDMELTEAFDFVTPVSEEFDASMVLLYEGAILAVVVVWLFLRNWRATVVSAVALPLSVLPAFIGMAYLGFSVNIVTLLALSLVIGVLVDDAIVEVENIERHLHMGKPPYQAAMEAADEIGLAVIATTFTLISVFLPTAFMSGVVGKFFRQFGWTAALAVFASLVVARMLTPMMAAYIMKPSPRAHKDPWWMARYLRWSAWALNHRWLTMAAAGVFFVGSLLLIPLLPKGFIPPDDNSQTQVSLELPPGATLAQTRAAAETARLLLMKVEHVKSVYTTIGGGSAGADPFQGGSAAEVRKATLTVLLTERGHRPLKQGIEDHIRTAMAELPGVRSKVGLGGSGEKFQLVLSGDDPQALAIAANAVEKDLRTIPGLGQIASSASLVRAEVVVRPDFARAADLGVTSSAIGETLRIATAGDYDSGLAKLNLSQRQVPIVVKLTDAARQDLALLGRLSVPGTHGPVMLSQVAALTLSDGPAAIDRLNRSRNINFDIELSGVPLGDVAAAVDQLPSIRALPPGVKQLALGDAEVMGELFTGFGLAMLAGVLCIYIVLVLLFKNFLHPFTILTALPLSLGGAFVMLLVTGKSFSMPSLIGLIMLMGIATKNSILLVEYAIVARRGHDGSDGHPVVAPMSRVDALLDACHKRARPIVMTTLAMGAGMLPIAAGWSSADASFRSPMAVAVIGGLMTSTVLSLLVIPAVFTVVDDFGDWVKRLFGHGRRAAPN</sequence>
<dbReference type="Proteomes" id="UP000190750">
    <property type="component" value="Unassembled WGS sequence"/>
</dbReference>
<keyword evidence="1" id="KW-0472">Membrane</keyword>
<reference evidence="2 3" key="1">
    <citation type="submission" date="2017-01" db="EMBL/GenBank/DDBJ databases">
        <title>Genome sequencing of Rhodoferax fermentans JCM 7819.</title>
        <authorList>
            <person name="Kim Y.J."/>
            <person name="Farh M.E.-A."/>
            <person name="Yang D.-C."/>
        </authorList>
    </citation>
    <scope>NUCLEOTIDE SEQUENCE [LARGE SCALE GENOMIC DNA]</scope>
    <source>
        <strain evidence="2 3">JCM 7819</strain>
    </source>
</reference>
<dbReference type="AlphaFoldDB" id="A0A1T1AWY2"/>
<dbReference type="Gene3D" id="3.30.70.1320">
    <property type="entry name" value="Multidrug efflux transporter AcrB pore domain like"/>
    <property type="match status" value="1"/>
</dbReference>
<gene>
    <name evidence="2" type="ORF">RF819_18980</name>
</gene>
<feature type="transmembrane region" description="Helical" evidence="1">
    <location>
        <begin position="461"/>
        <end position="479"/>
    </location>
</feature>
<feature type="transmembrane region" description="Helical" evidence="1">
    <location>
        <begin position="872"/>
        <end position="892"/>
    </location>
</feature>
<dbReference type="PRINTS" id="PR00702">
    <property type="entry name" value="ACRIFLAVINRP"/>
</dbReference>